<keyword evidence="4" id="KW-1185">Reference proteome</keyword>
<dbReference type="EMBL" id="FOHB01000004">
    <property type="protein sequence ID" value="SES27576.1"/>
    <property type="molecule type" value="Genomic_DNA"/>
</dbReference>
<sequence length="101" mass="10926">MSTTNTVDTNTHRAARTHTDETRTHTDETRPARKTTELIAYVAAVLAVALTALVVGDDGDNTADPFSAEQALRYITFLTIGYMIARGLAKSGSRGRVDDNN</sequence>
<keyword evidence="2" id="KW-0812">Transmembrane</keyword>
<evidence type="ECO:0000256" key="1">
    <source>
        <dbReference type="SAM" id="MobiDB-lite"/>
    </source>
</evidence>
<accession>A0A1H9W0T7</accession>
<feature type="region of interest" description="Disordered" evidence="1">
    <location>
        <begin position="1"/>
        <end position="32"/>
    </location>
</feature>
<keyword evidence="2" id="KW-0472">Membrane</keyword>
<name>A0A1H9W0T7_9MICO</name>
<evidence type="ECO:0000313" key="3">
    <source>
        <dbReference type="EMBL" id="SES27576.1"/>
    </source>
</evidence>
<dbReference type="Proteomes" id="UP000199019">
    <property type="component" value="Unassembled WGS sequence"/>
</dbReference>
<feature type="transmembrane region" description="Helical" evidence="2">
    <location>
        <begin position="71"/>
        <end position="89"/>
    </location>
</feature>
<feature type="transmembrane region" description="Helical" evidence="2">
    <location>
        <begin position="38"/>
        <end position="56"/>
    </location>
</feature>
<protein>
    <recommendedName>
        <fullName evidence="5">Holin</fullName>
    </recommendedName>
</protein>
<organism evidence="3 4">
    <name type="scientific">Pedococcus cremeus</name>
    <dbReference type="NCBI Taxonomy" id="587636"/>
    <lineage>
        <taxon>Bacteria</taxon>
        <taxon>Bacillati</taxon>
        <taxon>Actinomycetota</taxon>
        <taxon>Actinomycetes</taxon>
        <taxon>Micrococcales</taxon>
        <taxon>Intrasporangiaceae</taxon>
        <taxon>Pedococcus</taxon>
    </lineage>
</organism>
<keyword evidence="2" id="KW-1133">Transmembrane helix</keyword>
<dbReference type="AlphaFoldDB" id="A0A1H9W0T7"/>
<evidence type="ECO:0000256" key="2">
    <source>
        <dbReference type="SAM" id="Phobius"/>
    </source>
</evidence>
<feature type="compositionally biased region" description="Basic and acidic residues" evidence="1">
    <location>
        <begin position="17"/>
        <end position="32"/>
    </location>
</feature>
<evidence type="ECO:0000313" key="4">
    <source>
        <dbReference type="Proteomes" id="UP000199019"/>
    </source>
</evidence>
<dbReference type="RefSeq" id="WP_218144310.1">
    <property type="nucleotide sequence ID" value="NZ_FOHB01000004.1"/>
</dbReference>
<evidence type="ECO:0008006" key="5">
    <source>
        <dbReference type="Google" id="ProtNLM"/>
    </source>
</evidence>
<gene>
    <name evidence="3" type="ORF">SAMN05216199_2707</name>
</gene>
<proteinExistence type="predicted"/>
<reference evidence="4" key="1">
    <citation type="submission" date="2016-10" db="EMBL/GenBank/DDBJ databases">
        <authorList>
            <person name="Varghese N."/>
            <person name="Submissions S."/>
        </authorList>
    </citation>
    <scope>NUCLEOTIDE SEQUENCE [LARGE SCALE GENOMIC DNA]</scope>
    <source>
        <strain evidence="4">CGMCC 1.6963</strain>
    </source>
</reference>